<dbReference type="Proteomes" id="UP000677054">
    <property type="component" value="Unassembled WGS sequence"/>
</dbReference>
<reference evidence="1" key="1">
    <citation type="submission" date="2020-11" db="EMBL/GenBank/DDBJ databases">
        <authorList>
            <person name="Tran Van P."/>
        </authorList>
    </citation>
    <scope>NUCLEOTIDE SEQUENCE</scope>
</reference>
<proteinExistence type="predicted"/>
<protein>
    <submittedName>
        <fullName evidence="1">Uncharacterized protein</fullName>
    </submittedName>
</protein>
<dbReference type="AlphaFoldDB" id="A0A7R9ADA7"/>
<dbReference type="EMBL" id="LR903601">
    <property type="protein sequence ID" value="CAD7252071.1"/>
    <property type="molecule type" value="Genomic_DNA"/>
</dbReference>
<sequence length="268" mass="30977">MNTCDTFRKWITMRMRIRSELRARCHVNKESCRFLTNLRGGWLQAQSTLHPPIVIPWGSWGRNTSFMTEEVKLRVVERNELKGLQEHLQTYLPESVTAYNILVMMQAGLLPSTKALVPALPNDPNVVILSYPEWQRYPVQEPTYIICCIGSDLELLEKCIKTLDWRERFTFSVLPHRYWDIVTKVGREKCASPLMEGPDAILELICDRHLALKWNERIPDDLEIKKLSVEHADLVSNDQMNGKHSKTFKYDIFLPLLDGAVLIALSNA</sequence>
<evidence type="ECO:0000313" key="2">
    <source>
        <dbReference type="Proteomes" id="UP000677054"/>
    </source>
</evidence>
<organism evidence="1">
    <name type="scientific">Darwinula stevensoni</name>
    <dbReference type="NCBI Taxonomy" id="69355"/>
    <lineage>
        <taxon>Eukaryota</taxon>
        <taxon>Metazoa</taxon>
        <taxon>Ecdysozoa</taxon>
        <taxon>Arthropoda</taxon>
        <taxon>Crustacea</taxon>
        <taxon>Oligostraca</taxon>
        <taxon>Ostracoda</taxon>
        <taxon>Podocopa</taxon>
        <taxon>Podocopida</taxon>
        <taxon>Darwinulocopina</taxon>
        <taxon>Darwinuloidea</taxon>
        <taxon>Darwinulidae</taxon>
        <taxon>Darwinula</taxon>
    </lineage>
</organism>
<keyword evidence="2" id="KW-1185">Reference proteome</keyword>
<name>A0A7R9ADA7_9CRUS</name>
<gene>
    <name evidence="1" type="ORF">DSTB1V02_LOCUS11832</name>
</gene>
<evidence type="ECO:0000313" key="1">
    <source>
        <dbReference type="EMBL" id="CAD7252071.1"/>
    </source>
</evidence>
<accession>A0A7R9ADA7</accession>
<dbReference type="EMBL" id="CAJPEV010004084">
    <property type="protein sequence ID" value="CAG0901137.1"/>
    <property type="molecule type" value="Genomic_DNA"/>
</dbReference>